<gene>
    <name evidence="1" type="ORF">I6G66_06035</name>
</gene>
<dbReference type="AlphaFoldDB" id="A0A7T2S643"/>
<protein>
    <submittedName>
        <fullName evidence="1">Uncharacterized protein</fullName>
    </submittedName>
</protein>
<organism evidence="1 2">
    <name type="scientific">Delftia acidovorans</name>
    <name type="common">Pseudomonas acidovorans</name>
    <name type="synonym">Comamonas acidovorans</name>
    <dbReference type="NCBI Taxonomy" id="80866"/>
    <lineage>
        <taxon>Bacteria</taxon>
        <taxon>Pseudomonadati</taxon>
        <taxon>Pseudomonadota</taxon>
        <taxon>Betaproteobacteria</taxon>
        <taxon>Burkholderiales</taxon>
        <taxon>Comamonadaceae</taxon>
        <taxon>Delftia</taxon>
    </lineage>
</organism>
<reference evidence="1 2" key="1">
    <citation type="submission" date="2020-12" db="EMBL/GenBank/DDBJ databases">
        <title>FDA dAtabase for Regulatory Grade micrObial Sequences (FDA-ARGOS): Supporting development and validation of Infectious Disease Dx tests.</title>
        <authorList>
            <person name="Sproer C."/>
            <person name="Gronow S."/>
            <person name="Severitt S."/>
            <person name="Schroder I."/>
            <person name="Tallon L."/>
            <person name="Sadzewicz L."/>
            <person name="Zhao X."/>
            <person name="Boylan J."/>
            <person name="Ott S."/>
            <person name="Bowen H."/>
            <person name="Vavikolanu K."/>
            <person name="Mehta A."/>
            <person name="Aluvathingal J."/>
            <person name="Nadendla S."/>
            <person name="Lowell S."/>
            <person name="Myers T."/>
            <person name="Yan Y."/>
            <person name="Sichtig H."/>
        </authorList>
    </citation>
    <scope>NUCLEOTIDE SEQUENCE [LARGE SCALE GENOMIC DNA]</scope>
    <source>
        <strain evidence="1 2">FDAARGOS_909</strain>
    </source>
</reference>
<evidence type="ECO:0000313" key="2">
    <source>
        <dbReference type="Proteomes" id="UP000594778"/>
    </source>
</evidence>
<dbReference type="RefSeq" id="WP_197956448.1">
    <property type="nucleotide sequence ID" value="NZ_CP065668.1"/>
</dbReference>
<dbReference type="Proteomes" id="UP000594778">
    <property type="component" value="Chromosome"/>
</dbReference>
<sequence length="75" mass="8614">MNSSSSEHQWQQQPNNLSAAAVAHLVKLAQQPGWWGYVKARARELDRDESRLFVDIEQQVVQQLQALAWRSQARA</sequence>
<name>A0A7T2S643_DELAC</name>
<proteinExistence type="predicted"/>
<accession>A0A7T2S643</accession>
<dbReference type="EMBL" id="CP065668">
    <property type="protein sequence ID" value="QPS09579.1"/>
    <property type="molecule type" value="Genomic_DNA"/>
</dbReference>
<evidence type="ECO:0000313" key="1">
    <source>
        <dbReference type="EMBL" id="QPS09579.1"/>
    </source>
</evidence>